<gene>
    <name evidence="1" type="ORF">HB761_06540</name>
</gene>
<evidence type="ECO:0000313" key="1">
    <source>
        <dbReference type="EMBL" id="UTZ26455.1"/>
    </source>
</evidence>
<dbReference type="InterPro" id="IPR014985">
    <property type="entry name" value="WbqC"/>
</dbReference>
<accession>A0AAE9SNP5</accession>
<protein>
    <submittedName>
        <fullName evidence="1">WbqC family protein</fullName>
    </submittedName>
</protein>
<name>A0AAE9SNP5_9VIBR</name>
<dbReference type="EMBL" id="CP050467">
    <property type="protein sequence ID" value="UTZ26455.1"/>
    <property type="molecule type" value="Genomic_DNA"/>
</dbReference>
<dbReference type="RefSeq" id="WP_255939782.1">
    <property type="nucleotide sequence ID" value="NZ_CP050467.1"/>
</dbReference>
<proteinExistence type="predicted"/>
<evidence type="ECO:0000313" key="2">
    <source>
        <dbReference type="Proteomes" id="UP001058687"/>
    </source>
</evidence>
<sequence length="229" mass="26621">MKLAIMQPYFLPYIGYWQLLASVDKFVVYDDIQYTKKGWINRNRYLSASGKVETFTIPIKKDSDYLDVRERVISPTFLKERTKLLNKIRESYRKSPNFDEGYQLFSDILLDEEDNLFLFILNSIEKIKSYLDIDTEIIISSSLNNKNLKGQDRVIDTCVKLAGDTYINPPGGRDLYSESNFRSQGLTLEFLNVSLKPYTHTQTGDFEPGLSILDMIFNVPKTQLMDYLI</sequence>
<dbReference type="Pfam" id="PF08889">
    <property type="entry name" value="WbqC"/>
    <property type="match status" value="1"/>
</dbReference>
<dbReference type="AlphaFoldDB" id="A0AAE9SNP5"/>
<organism evidence="1 2">
    <name type="scientific">Vibrio campbellii</name>
    <dbReference type="NCBI Taxonomy" id="680"/>
    <lineage>
        <taxon>Bacteria</taxon>
        <taxon>Pseudomonadati</taxon>
        <taxon>Pseudomonadota</taxon>
        <taxon>Gammaproteobacteria</taxon>
        <taxon>Vibrionales</taxon>
        <taxon>Vibrionaceae</taxon>
        <taxon>Vibrio</taxon>
    </lineage>
</organism>
<reference evidence="1" key="1">
    <citation type="submission" date="2020-03" db="EMBL/GenBank/DDBJ databases">
        <title>Five strains of Vibrio campbellii isolated from Mariana Trench.</title>
        <authorList>
            <person name="Liang J."/>
            <person name="Zhang X.-H."/>
        </authorList>
    </citation>
    <scope>NUCLEOTIDE SEQUENCE</scope>
    <source>
        <strain evidence="1">LJC014</strain>
    </source>
</reference>
<dbReference type="Proteomes" id="UP001058687">
    <property type="component" value="Chromosome 1"/>
</dbReference>